<evidence type="ECO:0000313" key="3">
    <source>
        <dbReference type="Proteomes" id="UP000800235"/>
    </source>
</evidence>
<feature type="non-terminal residue" evidence="2">
    <location>
        <position position="286"/>
    </location>
</feature>
<name>A0A9P4U473_9PEZI</name>
<dbReference type="SUPFAM" id="SSF53474">
    <property type="entry name" value="alpha/beta-Hydrolases"/>
    <property type="match status" value="1"/>
</dbReference>
<sequence length="286" mass="31273">KRLIVLCDAGTWEDSTSDDKQAYPTNVTRFGRALSAWTKPQDGDEVEQIVYYQKGVGTNSSLDSVFGGATGAGVSANIRAAYAFLAHNYDSGDEIFFFGFSRGAYTARAIAGMVAEVGLLTKKGMDQFTGLYEAYRNVGLNGKGPINKDKKVLEDMKKDLLLDSSAAKAIQIVGVWDTVGFHEAGWAKFVGYAGESIEFTDTNLSPNVMYGFHALALDERRKAFLPTLWELPAEPVKDTRTVEMKQVWFSGRHADIGGGNANHVLSDITFAWMMAECEKTGLLGFD</sequence>
<feature type="domain" description="T6SS Phospholipase effector Tle1-like catalytic" evidence="1">
    <location>
        <begin position="1"/>
        <end position="276"/>
    </location>
</feature>
<comment type="caution">
    <text evidence="2">The sequence shown here is derived from an EMBL/GenBank/DDBJ whole genome shotgun (WGS) entry which is preliminary data.</text>
</comment>
<dbReference type="InterPro" id="IPR029058">
    <property type="entry name" value="AB_hydrolase_fold"/>
</dbReference>
<dbReference type="OrthoDB" id="3057168at2759"/>
<dbReference type="Proteomes" id="UP000800235">
    <property type="component" value="Unassembled WGS sequence"/>
</dbReference>
<feature type="non-terminal residue" evidence="2">
    <location>
        <position position="1"/>
    </location>
</feature>
<protein>
    <recommendedName>
        <fullName evidence="1">T6SS Phospholipase effector Tle1-like catalytic domain-containing protein</fullName>
    </recommendedName>
</protein>
<dbReference type="EMBL" id="MU007012">
    <property type="protein sequence ID" value="KAF2435697.1"/>
    <property type="molecule type" value="Genomic_DNA"/>
</dbReference>
<dbReference type="Pfam" id="PF09994">
    <property type="entry name" value="T6SS_Tle1-like_cat"/>
    <property type="match status" value="1"/>
</dbReference>
<evidence type="ECO:0000313" key="2">
    <source>
        <dbReference type="EMBL" id="KAF2435697.1"/>
    </source>
</evidence>
<keyword evidence="3" id="KW-1185">Reference proteome</keyword>
<organism evidence="2 3">
    <name type="scientific">Tothia fuscella</name>
    <dbReference type="NCBI Taxonomy" id="1048955"/>
    <lineage>
        <taxon>Eukaryota</taxon>
        <taxon>Fungi</taxon>
        <taxon>Dikarya</taxon>
        <taxon>Ascomycota</taxon>
        <taxon>Pezizomycotina</taxon>
        <taxon>Dothideomycetes</taxon>
        <taxon>Pleosporomycetidae</taxon>
        <taxon>Venturiales</taxon>
        <taxon>Cylindrosympodiaceae</taxon>
        <taxon>Tothia</taxon>
    </lineage>
</organism>
<dbReference type="PANTHER" id="PTHR33840:SF1">
    <property type="entry name" value="TLE1 PHOSPHOLIPASE DOMAIN-CONTAINING PROTEIN"/>
    <property type="match status" value="1"/>
</dbReference>
<accession>A0A9P4U473</accession>
<evidence type="ECO:0000259" key="1">
    <source>
        <dbReference type="Pfam" id="PF09994"/>
    </source>
</evidence>
<gene>
    <name evidence="2" type="ORF">EJ08DRAFT_558806</name>
</gene>
<proteinExistence type="predicted"/>
<dbReference type="PANTHER" id="PTHR33840">
    <property type="match status" value="1"/>
</dbReference>
<dbReference type="AlphaFoldDB" id="A0A9P4U473"/>
<reference evidence="2" key="1">
    <citation type="journal article" date="2020" name="Stud. Mycol.">
        <title>101 Dothideomycetes genomes: a test case for predicting lifestyles and emergence of pathogens.</title>
        <authorList>
            <person name="Haridas S."/>
            <person name="Albert R."/>
            <person name="Binder M."/>
            <person name="Bloem J."/>
            <person name="Labutti K."/>
            <person name="Salamov A."/>
            <person name="Andreopoulos B."/>
            <person name="Baker S."/>
            <person name="Barry K."/>
            <person name="Bills G."/>
            <person name="Bluhm B."/>
            <person name="Cannon C."/>
            <person name="Castanera R."/>
            <person name="Culley D."/>
            <person name="Daum C."/>
            <person name="Ezra D."/>
            <person name="Gonzalez J."/>
            <person name="Henrissat B."/>
            <person name="Kuo A."/>
            <person name="Liang C."/>
            <person name="Lipzen A."/>
            <person name="Lutzoni F."/>
            <person name="Magnuson J."/>
            <person name="Mondo S."/>
            <person name="Nolan M."/>
            <person name="Ohm R."/>
            <person name="Pangilinan J."/>
            <person name="Park H.-J."/>
            <person name="Ramirez L."/>
            <person name="Alfaro M."/>
            <person name="Sun H."/>
            <person name="Tritt A."/>
            <person name="Yoshinaga Y."/>
            <person name="Zwiers L.-H."/>
            <person name="Turgeon B."/>
            <person name="Goodwin S."/>
            <person name="Spatafora J."/>
            <person name="Crous P."/>
            <person name="Grigoriev I."/>
        </authorList>
    </citation>
    <scope>NUCLEOTIDE SEQUENCE</scope>
    <source>
        <strain evidence="2">CBS 130266</strain>
    </source>
</reference>
<dbReference type="InterPro" id="IPR018712">
    <property type="entry name" value="Tle1-like_cat"/>
</dbReference>